<protein>
    <submittedName>
        <fullName evidence="1">Uncharacterized protein</fullName>
    </submittedName>
</protein>
<dbReference type="InParanoid" id="A0A0G4GKZ9"/>
<dbReference type="VEuPathDB" id="CryptoDB:Vbra_117"/>
<sequence>MGSVVSPSLLRVMASAPLVTMHVNFACCEAGSDFVRRSATFSFDGTYSGLIFPSWTVGGTLKPSPSITCIRATIDCVLLDHAIGHPSIWMTKPPVLLAFSWSAHDASA</sequence>
<dbReference type="AlphaFoldDB" id="A0A0G4GKZ9"/>
<evidence type="ECO:0000313" key="1">
    <source>
        <dbReference type="EMBL" id="CEM30709.1"/>
    </source>
</evidence>
<reference evidence="1 2" key="1">
    <citation type="submission" date="2014-11" db="EMBL/GenBank/DDBJ databases">
        <authorList>
            <person name="Zhu J."/>
            <person name="Qi W."/>
            <person name="Song R."/>
        </authorList>
    </citation>
    <scope>NUCLEOTIDE SEQUENCE [LARGE SCALE GENOMIC DNA]</scope>
</reference>
<name>A0A0G4GKZ9_VITBC</name>
<evidence type="ECO:0000313" key="2">
    <source>
        <dbReference type="Proteomes" id="UP000041254"/>
    </source>
</evidence>
<gene>
    <name evidence="1" type="ORF">Vbra_117</name>
</gene>
<dbReference type="EMBL" id="CDMY01000703">
    <property type="protein sequence ID" value="CEM30709.1"/>
    <property type="molecule type" value="Genomic_DNA"/>
</dbReference>
<keyword evidence="2" id="KW-1185">Reference proteome</keyword>
<proteinExistence type="predicted"/>
<accession>A0A0G4GKZ9</accession>
<dbReference type="Proteomes" id="UP000041254">
    <property type="component" value="Unassembled WGS sequence"/>
</dbReference>
<organism evidence="1 2">
    <name type="scientific">Vitrella brassicaformis (strain CCMP3155)</name>
    <dbReference type="NCBI Taxonomy" id="1169540"/>
    <lineage>
        <taxon>Eukaryota</taxon>
        <taxon>Sar</taxon>
        <taxon>Alveolata</taxon>
        <taxon>Colpodellida</taxon>
        <taxon>Vitrellaceae</taxon>
        <taxon>Vitrella</taxon>
    </lineage>
</organism>